<comment type="caution">
    <text evidence="1">The sequence shown here is derived from an EMBL/GenBank/DDBJ whole genome shotgun (WGS) entry which is preliminary data.</text>
</comment>
<dbReference type="EMBL" id="JAARLZ010000005">
    <property type="protein sequence ID" value="NII06916.1"/>
    <property type="molecule type" value="Genomic_DNA"/>
</dbReference>
<evidence type="ECO:0000313" key="1">
    <source>
        <dbReference type="EMBL" id="NII06916.1"/>
    </source>
</evidence>
<proteinExistence type="predicted"/>
<dbReference type="InterPro" id="IPR029470">
    <property type="entry name" value="PDDEXK_4"/>
</dbReference>
<gene>
    <name evidence="1" type="ORF">HBF25_11005</name>
</gene>
<dbReference type="Pfam" id="PF14281">
    <property type="entry name" value="PDDEXK_4"/>
    <property type="match status" value="1"/>
</dbReference>
<keyword evidence="2" id="KW-1185">Reference proteome</keyword>
<reference evidence="1 2" key="1">
    <citation type="submission" date="2020-03" db="EMBL/GenBank/DDBJ databases">
        <authorList>
            <person name="Lai Q."/>
        </authorList>
    </citation>
    <scope>NUCLEOTIDE SEQUENCE [LARGE SCALE GENOMIC DNA]</scope>
    <source>
        <strain evidence="1 2">CCUG 25036</strain>
    </source>
</reference>
<protein>
    <submittedName>
        <fullName evidence="1">PD-(D/E)XK nuclease family protein</fullName>
    </submittedName>
</protein>
<dbReference type="RefSeq" id="WP_166948326.1">
    <property type="nucleotide sequence ID" value="NZ_JAARLZ010000005.1"/>
</dbReference>
<dbReference type="Proteomes" id="UP000490980">
    <property type="component" value="Unassembled WGS sequence"/>
</dbReference>
<organism evidence="1 2">
    <name type="scientific">Luteibacter anthropi</name>
    <dbReference type="NCBI Taxonomy" id="564369"/>
    <lineage>
        <taxon>Bacteria</taxon>
        <taxon>Pseudomonadati</taxon>
        <taxon>Pseudomonadota</taxon>
        <taxon>Gammaproteobacteria</taxon>
        <taxon>Lysobacterales</taxon>
        <taxon>Rhodanobacteraceae</taxon>
        <taxon>Luteibacter</taxon>
    </lineage>
</organism>
<sequence length="430" mass="48365">MDEKVMSLEIEELMADERLVRLCELHRTGDSIFDVIRLTEMQHSAMLAWMLDPKEGHGQGDEILRDLLVAASVACQGTNALRKNSATASFFRARPPSALRVASFASAFTVKEFGAGNGRFDLFVVDPQNKFVLVIENKAGTKHQRKQLDSYATEIKSLLAANPHLRDYERAFIALDTDFDPDFDGEREAENNWVHLGYEWLETSASRAQSHLDRGNASARLVSAYCQALWQFELPRTKEIERLAAELHRDYPGAVSEIADLGVGRTEMTWLRNATIDRDLIAFGLQNKSVIQTLRNTNGMAAVRLDLIDALGIKEEYIESEARNVNICPREAKGLGNGHEWPVYIEARAVGEKQDRFNVLIVWRGRKASTPEVAEALRTALIGLHHEFAQRRDSSWRRVRVGENVTLPSLRGLVAEWEGKILSAIRSQGL</sequence>
<accession>A0A7X5UAI0</accession>
<name>A0A7X5UAI0_9GAMM</name>
<evidence type="ECO:0000313" key="2">
    <source>
        <dbReference type="Proteomes" id="UP000490980"/>
    </source>
</evidence>
<dbReference type="AlphaFoldDB" id="A0A7X5UAI0"/>